<dbReference type="SMART" id="SM00408">
    <property type="entry name" value="IGc2"/>
    <property type="match status" value="2"/>
</dbReference>
<evidence type="ECO:0000256" key="1">
    <source>
        <dbReference type="ARBA" id="ARBA00022729"/>
    </source>
</evidence>
<feature type="domain" description="Ig-like" evidence="9">
    <location>
        <begin position="133"/>
        <end position="218"/>
    </location>
</feature>
<dbReference type="SUPFAM" id="SSF48726">
    <property type="entry name" value="Immunoglobulin"/>
    <property type="match status" value="4"/>
</dbReference>
<evidence type="ECO:0000313" key="11">
    <source>
        <dbReference type="RefSeq" id="XP_011381147.1"/>
    </source>
</evidence>
<evidence type="ECO:0000259" key="9">
    <source>
        <dbReference type="PROSITE" id="PS50835"/>
    </source>
</evidence>
<dbReference type="GO" id="GO:0009986">
    <property type="term" value="C:cell surface"/>
    <property type="evidence" value="ECO:0007669"/>
    <property type="project" value="TreeGrafter"/>
</dbReference>
<evidence type="ECO:0000256" key="6">
    <source>
        <dbReference type="ARBA" id="ARBA00038222"/>
    </source>
</evidence>
<proteinExistence type="inferred from homology"/>
<dbReference type="GeneID" id="105307365"/>
<keyword evidence="5" id="KW-0393">Immunoglobulin domain</keyword>
<dbReference type="PANTHER" id="PTHR44427">
    <property type="entry name" value="CARCINOEMBRYONIC ANTIGEN-RELATED CELL ADHESION MOLECULE 19"/>
    <property type="match status" value="1"/>
</dbReference>
<evidence type="ECO:0000313" key="10">
    <source>
        <dbReference type="Proteomes" id="UP000515202"/>
    </source>
</evidence>
<accession>A0A6P3RGN6</accession>
<dbReference type="InterPro" id="IPR007110">
    <property type="entry name" value="Ig-like_dom"/>
</dbReference>
<dbReference type="RefSeq" id="XP_011381147.1">
    <property type="nucleotide sequence ID" value="XM_011382845.1"/>
</dbReference>
<keyword evidence="4" id="KW-0325">Glycoprotein</keyword>
<dbReference type="FunFam" id="2.60.40.10:FF:000340">
    <property type="entry name" value="Carcinoembryonic antigen-related cell adhesion molecule 1"/>
    <property type="match status" value="1"/>
</dbReference>
<feature type="chain" id="PRO_5027879707" evidence="8">
    <location>
        <begin position="21"/>
        <end position="492"/>
    </location>
</feature>
<name>A0A6P3RGN6_PTEVA</name>
<dbReference type="Pfam" id="PF07686">
    <property type="entry name" value="V-set"/>
    <property type="match status" value="1"/>
</dbReference>
<dbReference type="GO" id="GO:0002682">
    <property type="term" value="P:regulation of immune system process"/>
    <property type="evidence" value="ECO:0007669"/>
    <property type="project" value="TreeGrafter"/>
</dbReference>
<dbReference type="KEGG" id="pvp:105307365"/>
<reference evidence="11" key="1">
    <citation type="submission" date="2025-08" db="UniProtKB">
        <authorList>
            <consortium name="RefSeq"/>
        </authorList>
    </citation>
    <scope>IDENTIFICATION</scope>
    <source>
        <tissue evidence="11">Kidney</tissue>
    </source>
</reference>
<feature type="non-terminal residue" evidence="11">
    <location>
        <position position="1"/>
    </location>
</feature>
<dbReference type="InterPro" id="IPR050831">
    <property type="entry name" value="CEA_cell_adhesion"/>
</dbReference>
<dbReference type="AlphaFoldDB" id="A0A6P3RGN6"/>
<feature type="transmembrane region" description="Helical" evidence="7">
    <location>
        <begin position="419"/>
        <end position="442"/>
    </location>
</feature>
<organism evidence="10 11">
    <name type="scientific">Pteropus vampyrus</name>
    <name type="common">Large flying fox</name>
    <dbReference type="NCBI Taxonomy" id="132908"/>
    <lineage>
        <taxon>Eukaryota</taxon>
        <taxon>Metazoa</taxon>
        <taxon>Chordata</taxon>
        <taxon>Craniata</taxon>
        <taxon>Vertebrata</taxon>
        <taxon>Euteleostomi</taxon>
        <taxon>Mammalia</taxon>
        <taxon>Eutheria</taxon>
        <taxon>Laurasiatheria</taxon>
        <taxon>Chiroptera</taxon>
        <taxon>Yinpterochiroptera</taxon>
        <taxon>Pteropodoidea</taxon>
        <taxon>Pteropodidae</taxon>
        <taxon>Pteropodinae</taxon>
        <taxon>Pteropus</taxon>
    </lineage>
</organism>
<comment type="similarity">
    <text evidence="6">Belongs to the immunoglobulin superfamily. CEA family.</text>
</comment>
<keyword evidence="3" id="KW-1015">Disulfide bond</keyword>
<evidence type="ECO:0000256" key="2">
    <source>
        <dbReference type="ARBA" id="ARBA00022737"/>
    </source>
</evidence>
<dbReference type="PROSITE" id="PS50835">
    <property type="entry name" value="IG_LIKE"/>
    <property type="match status" value="3"/>
</dbReference>
<feature type="signal peptide" evidence="8">
    <location>
        <begin position="1"/>
        <end position="20"/>
    </location>
</feature>
<evidence type="ECO:0000256" key="4">
    <source>
        <dbReference type="ARBA" id="ARBA00023180"/>
    </source>
</evidence>
<dbReference type="SMART" id="SM00409">
    <property type="entry name" value="IG"/>
    <property type="match status" value="4"/>
</dbReference>
<evidence type="ECO:0000256" key="8">
    <source>
        <dbReference type="SAM" id="SignalP"/>
    </source>
</evidence>
<dbReference type="GO" id="GO:0007165">
    <property type="term" value="P:signal transduction"/>
    <property type="evidence" value="ECO:0007669"/>
    <property type="project" value="TreeGrafter"/>
</dbReference>
<dbReference type="FunFam" id="2.60.40.10:FF:000517">
    <property type="entry name" value="Carcinoembryonic antigen-related cell adhesion molecule 1"/>
    <property type="match status" value="1"/>
</dbReference>
<keyword evidence="10" id="KW-1185">Reference proteome</keyword>
<evidence type="ECO:0000256" key="7">
    <source>
        <dbReference type="SAM" id="Phobius"/>
    </source>
</evidence>
<dbReference type="Proteomes" id="UP000515202">
    <property type="component" value="Unplaced"/>
</dbReference>
<feature type="domain" description="Ig-like" evidence="9">
    <location>
        <begin position="223"/>
        <end position="303"/>
    </location>
</feature>
<dbReference type="OrthoDB" id="6159398at2759"/>
<dbReference type="Gene3D" id="2.60.40.10">
    <property type="entry name" value="Immunoglobulins"/>
    <property type="match status" value="4"/>
</dbReference>
<dbReference type="Pfam" id="PF13927">
    <property type="entry name" value="Ig_3"/>
    <property type="match status" value="2"/>
</dbReference>
<evidence type="ECO:0000256" key="3">
    <source>
        <dbReference type="ARBA" id="ARBA00023157"/>
    </source>
</evidence>
<dbReference type="PANTHER" id="PTHR44427:SF1">
    <property type="entry name" value="CARCINOEMBRYONIC ANTIGEN-RELATED CELL ADHESION MOLECULE 1"/>
    <property type="match status" value="1"/>
</dbReference>
<dbReference type="InterPro" id="IPR003598">
    <property type="entry name" value="Ig_sub2"/>
</dbReference>
<dbReference type="CDD" id="cd05774">
    <property type="entry name" value="IgV_CEACAM_D1"/>
    <property type="match status" value="1"/>
</dbReference>
<dbReference type="GO" id="GO:0005886">
    <property type="term" value="C:plasma membrane"/>
    <property type="evidence" value="ECO:0007669"/>
    <property type="project" value="TreeGrafter"/>
</dbReference>
<keyword evidence="7" id="KW-1133">Transmembrane helix</keyword>
<feature type="domain" description="Ig-like" evidence="9">
    <location>
        <begin position="311"/>
        <end position="403"/>
    </location>
</feature>
<sequence length="492" mass="53978">WQGLLLTVSLLTSWNPPTTAQPTLESLPSNAAEGKDVLLLVHNVPVNITGYAWYKGASVDRNHLIASYVIDSQENNPGPEYSARETIYPNGSLLFQNVTLKDTGYYTLQIIKKNLLNEEVTAQLRVYPALSTPNITSNNSDPVEDKDAVMLTCEPETQNTTYLWLVNHQNISDSAQLELSKDNRTLTLLRVTRNDTGPYECITWNPGSASCSDPFHLNVLYGPETPTISPSNPRYSSGANLSLSCHAASNPPAQYSWLINGRPQQLTQKLFIPNITVNDSGSYTCLVHNSVTGLNRTTVKTITVSAALSTPNITSNNSDPVEDKDAVVLTCEPETQNTTYLWLVNRQNIVDSARLELSKDNRTLTLLRVTRNDTGPYENDTGPYECVTWNPGSASRSDPFYLNVLYDSTAESAGLSDGAIVGIVIGVLVGVALIAALAYFLYSRKTGGYDGLSSCAASCKAKRHAWERGDFPLSLGLDLLEKARLSRPYRHH</sequence>
<evidence type="ECO:0000256" key="5">
    <source>
        <dbReference type="ARBA" id="ARBA00023319"/>
    </source>
</evidence>
<dbReference type="CDD" id="cd20948">
    <property type="entry name" value="IgC2_CEACAM5-like"/>
    <property type="match status" value="1"/>
</dbReference>
<dbReference type="InterPro" id="IPR013783">
    <property type="entry name" value="Ig-like_fold"/>
</dbReference>
<dbReference type="InterPro" id="IPR003599">
    <property type="entry name" value="Ig_sub"/>
</dbReference>
<dbReference type="CDD" id="cd05740">
    <property type="entry name" value="IgI_hCEACAM_2_4_6_like"/>
    <property type="match status" value="2"/>
</dbReference>
<protein>
    <submittedName>
        <fullName evidence="11">Carcinoembryonic antigen-related cell adhesion molecule 6-like</fullName>
    </submittedName>
</protein>
<keyword evidence="1 8" id="KW-0732">Signal</keyword>
<dbReference type="CDD" id="cd12841">
    <property type="entry name" value="TM_EphA1"/>
    <property type="match status" value="1"/>
</dbReference>
<dbReference type="InterPro" id="IPR013106">
    <property type="entry name" value="Ig_V-set"/>
</dbReference>
<keyword evidence="2" id="KW-0677">Repeat</keyword>
<keyword evidence="7" id="KW-0812">Transmembrane</keyword>
<dbReference type="InterPro" id="IPR036179">
    <property type="entry name" value="Ig-like_dom_sf"/>
</dbReference>
<keyword evidence="7" id="KW-0472">Membrane</keyword>
<gene>
    <name evidence="11" type="primary">LOC105307365</name>
</gene>
<dbReference type="GO" id="GO:1990782">
    <property type="term" value="F:protein tyrosine kinase binding"/>
    <property type="evidence" value="ECO:0007669"/>
    <property type="project" value="TreeGrafter"/>
</dbReference>
<dbReference type="FunFam" id="2.60.40.10:FF:000244">
    <property type="entry name" value="carcinoembryonic antigen-related cell adhesion molecule 16"/>
    <property type="match status" value="2"/>
</dbReference>
<dbReference type="Pfam" id="PF13895">
    <property type="entry name" value="Ig_2"/>
    <property type="match status" value="1"/>
</dbReference>